<dbReference type="AlphaFoldDB" id="A0A2A9FFF3"/>
<proteinExistence type="predicted"/>
<dbReference type="Proteomes" id="UP000243542">
    <property type="component" value="Unassembled WGS sequence"/>
</dbReference>
<protein>
    <submittedName>
        <fullName evidence="1">Uncharacterized protein</fullName>
    </submittedName>
</protein>
<gene>
    <name evidence="1" type="ORF">ATK36_5385</name>
</gene>
<organism evidence="1 2">
    <name type="scientific">Amycolatopsis sulphurea</name>
    <dbReference type="NCBI Taxonomy" id="76022"/>
    <lineage>
        <taxon>Bacteria</taxon>
        <taxon>Bacillati</taxon>
        <taxon>Actinomycetota</taxon>
        <taxon>Actinomycetes</taxon>
        <taxon>Pseudonocardiales</taxon>
        <taxon>Pseudonocardiaceae</taxon>
        <taxon>Amycolatopsis</taxon>
    </lineage>
</organism>
<dbReference type="EMBL" id="PDJK01000002">
    <property type="protein sequence ID" value="PFG50177.1"/>
    <property type="molecule type" value="Genomic_DNA"/>
</dbReference>
<evidence type="ECO:0000313" key="2">
    <source>
        <dbReference type="Proteomes" id="UP000243542"/>
    </source>
</evidence>
<keyword evidence="2" id="KW-1185">Reference proteome</keyword>
<name>A0A2A9FFF3_9PSEU</name>
<reference evidence="1 2" key="1">
    <citation type="submission" date="2017-10" db="EMBL/GenBank/DDBJ databases">
        <title>Sequencing the genomes of 1000 actinobacteria strains.</title>
        <authorList>
            <person name="Klenk H.-P."/>
        </authorList>
    </citation>
    <scope>NUCLEOTIDE SEQUENCE [LARGE SCALE GENOMIC DNA]</scope>
    <source>
        <strain evidence="1 2">DSM 46092</strain>
    </source>
</reference>
<comment type="caution">
    <text evidence="1">The sequence shown here is derived from an EMBL/GenBank/DDBJ whole genome shotgun (WGS) entry which is preliminary data.</text>
</comment>
<evidence type="ECO:0000313" key="1">
    <source>
        <dbReference type="EMBL" id="PFG50177.1"/>
    </source>
</evidence>
<accession>A0A2A9FFF3</accession>
<sequence length="79" mass="8855">MPAAILLRRLGWYHRRVDCRDGDGHRSALHLRRLTPSDVEIELPGGRLARLTNAEAGRLRAALREVLFAEHSPHRAGAV</sequence>